<feature type="transmembrane region" description="Helical" evidence="1">
    <location>
        <begin position="115"/>
        <end position="139"/>
    </location>
</feature>
<dbReference type="Pfam" id="PF07679">
    <property type="entry name" value="I-set"/>
    <property type="match status" value="1"/>
</dbReference>
<sequence>MFIVIFDLRKGNDLYTQRFQRNTGTDDTFKCPTTAAPISGEIKWFFNQNEINLCKFDFNSAAKYTFVKVNFVDNFNITIKSINTADSGKYTCKYSSEGTNYEGSFVLKAKDFTSILWPILGILINGLLVAACIFISNIVSKKRLIKDE</sequence>
<dbReference type="SUPFAM" id="SSF48726">
    <property type="entry name" value="Immunoglobulin"/>
    <property type="match status" value="1"/>
</dbReference>
<evidence type="ECO:0000256" key="1">
    <source>
        <dbReference type="SAM" id="Phobius"/>
    </source>
</evidence>
<dbReference type="OrthoDB" id="5983873at2759"/>
<dbReference type="InterPro" id="IPR036179">
    <property type="entry name" value="Ig-like_dom_sf"/>
</dbReference>
<keyword evidence="1" id="KW-0472">Membrane</keyword>
<evidence type="ECO:0000259" key="2">
    <source>
        <dbReference type="PROSITE" id="PS50835"/>
    </source>
</evidence>
<feature type="domain" description="Ig-like" evidence="2">
    <location>
        <begin position="24"/>
        <end position="113"/>
    </location>
</feature>
<keyword evidence="4" id="KW-1185">Reference proteome</keyword>
<dbReference type="InterPro" id="IPR013783">
    <property type="entry name" value="Ig-like_fold"/>
</dbReference>
<reference evidence="3 4" key="1">
    <citation type="journal article" date="2014" name="Genome Biol. Evol.">
        <title>The genome of the myxosporean Thelohanellus kitauei shows adaptations to nutrient acquisition within its fish host.</title>
        <authorList>
            <person name="Yang Y."/>
            <person name="Xiong J."/>
            <person name="Zhou Z."/>
            <person name="Huo F."/>
            <person name="Miao W."/>
            <person name="Ran C."/>
            <person name="Liu Y."/>
            <person name="Zhang J."/>
            <person name="Feng J."/>
            <person name="Wang M."/>
            <person name="Wang M."/>
            <person name="Wang L."/>
            <person name="Yao B."/>
        </authorList>
    </citation>
    <scope>NUCLEOTIDE SEQUENCE [LARGE SCALE GENOMIC DNA]</scope>
    <source>
        <strain evidence="3">Wuqing</strain>
    </source>
</reference>
<name>A0A0C2MSN6_THEKT</name>
<protein>
    <recommendedName>
        <fullName evidence="2">Ig-like domain-containing protein</fullName>
    </recommendedName>
</protein>
<accession>A0A0C2MSN6</accession>
<keyword evidence="1" id="KW-0812">Transmembrane</keyword>
<comment type="caution">
    <text evidence="3">The sequence shown here is derived from an EMBL/GenBank/DDBJ whole genome shotgun (WGS) entry which is preliminary data.</text>
</comment>
<organism evidence="3 4">
    <name type="scientific">Thelohanellus kitauei</name>
    <name type="common">Myxosporean</name>
    <dbReference type="NCBI Taxonomy" id="669202"/>
    <lineage>
        <taxon>Eukaryota</taxon>
        <taxon>Metazoa</taxon>
        <taxon>Cnidaria</taxon>
        <taxon>Myxozoa</taxon>
        <taxon>Myxosporea</taxon>
        <taxon>Bivalvulida</taxon>
        <taxon>Platysporina</taxon>
        <taxon>Myxobolidae</taxon>
        <taxon>Thelohanellus</taxon>
    </lineage>
</organism>
<dbReference type="InterPro" id="IPR013098">
    <property type="entry name" value="Ig_I-set"/>
</dbReference>
<dbReference type="Proteomes" id="UP000031668">
    <property type="component" value="Unassembled WGS sequence"/>
</dbReference>
<dbReference type="AlphaFoldDB" id="A0A0C2MSN6"/>
<proteinExistence type="predicted"/>
<evidence type="ECO:0000313" key="4">
    <source>
        <dbReference type="Proteomes" id="UP000031668"/>
    </source>
</evidence>
<dbReference type="Gene3D" id="2.60.40.10">
    <property type="entry name" value="Immunoglobulins"/>
    <property type="match status" value="1"/>
</dbReference>
<keyword evidence="1" id="KW-1133">Transmembrane helix</keyword>
<dbReference type="InterPro" id="IPR007110">
    <property type="entry name" value="Ig-like_dom"/>
</dbReference>
<dbReference type="EMBL" id="JWZT01004123">
    <property type="protein sequence ID" value="KII64707.1"/>
    <property type="molecule type" value="Genomic_DNA"/>
</dbReference>
<evidence type="ECO:0000313" key="3">
    <source>
        <dbReference type="EMBL" id="KII64707.1"/>
    </source>
</evidence>
<gene>
    <name evidence="3" type="ORF">RF11_05497</name>
</gene>
<dbReference type="PROSITE" id="PS50835">
    <property type="entry name" value="IG_LIKE"/>
    <property type="match status" value="1"/>
</dbReference>